<protein>
    <recommendedName>
        <fullName evidence="4">RNA polymerase subunit sigma</fullName>
    </recommendedName>
</protein>
<gene>
    <name evidence="2" type="ORF">GJB61_17795</name>
</gene>
<dbReference type="RefSeq" id="WP_154120278.1">
    <property type="nucleotide sequence ID" value="NZ_WJXB01000006.1"/>
</dbReference>
<accession>A0A7X2H778</accession>
<evidence type="ECO:0000256" key="1">
    <source>
        <dbReference type="SAM" id="MobiDB-lite"/>
    </source>
</evidence>
<reference evidence="2 3" key="1">
    <citation type="submission" date="2019-11" db="EMBL/GenBank/DDBJ databases">
        <title>Paenibacillus monticola sp. nov., a novel PGPR strain isolated from mountain sample in China.</title>
        <authorList>
            <person name="Zhao Q."/>
            <person name="Li H.-P."/>
            <person name="Zhang J.-L."/>
        </authorList>
    </citation>
    <scope>NUCLEOTIDE SEQUENCE [LARGE SCALE GENOMIC DNA]</scope>
    <source>
        <strain evidence="2 3">LC-T2</strain>
    </source>
</reference>
<keyword evidence="3" id="KW-1185">Reference proteome</keyword>
<name>A0A7X2H778_9BACL</name>
<evidence type="ECO:0000313" key="3">
    <source>
        <dbReference type="Proteomes" id="UP000463051"/>
    </source>
</evidence>
<feature type="region of interest" description="Disordered" evidence="1">
    <location>
        <begin position="45"/>
        <end position="103"/>
    </location>
</feature>
<comment type="caution">
    <text evidence="2">The sequence shown here is derived from an EMBL/GenBank/DDBJ whole genome shotgun (WGS) entry which is preliminary data.</text>
</comment>
<dbReference type="Proteomes" id="UP000463051">
    <property type="component" value="Unassembled WGS sequence"/>
</dbReference>
<organism evidence="2 3">
    <name type="scientific">Paenibacillus monticola</name>
    <dbReference type="NCBI Taxonomy" id="2666075"/>
    <lineage>
        <taxon>Bacteria</taxon>
        <taxon>Bacillati</taxon>
        <taxon>Bacillota</taxon>
        <taxon>Bacilli</taxon>
        <taxon>Bacillales</taxon>
        <taxon>Paenibacillaceae</taxon>
        <taxon>Paenibacillus</taxon>
    </lineage>
</organism>
<dbReference type="EMBL" id="WJXB01000006">
    <property type="protein sequence ID" value="MRN54839.1"/>
    <property type="molecule type" value="Genomic_DNA"/>
</dbReference>
<feature type="compositionally biased region" description="Basic and acidic residues" evidence="1">
    <location>
        <begin position="78"/>
        <end position="103"/>
    </location>
</feature>
<proteinExistence type="predicted"/>
<dbReference type="AlphaFoldDB" id="A0A7X2H778"/>
<evidence type="ECO:0000313" key="2">
    <source>
        <dbReference type="EMBL" id="MRN54839.1"/>
    </source>
</evidence>
<sequence>MSLRPVELQVAIPRTTDAGKIQNELQHRPALDQQHLAGQNVKHSLEMSQRNTEVDDTSETALRDDGQRGKHSGNNSSSEKRHNSDAEHDAEHPYKGHRIDLSL</sequence>
<evidence type="ECO:0008006" key="4">
    <source>
        <dbReference type="Google" id="ProtNLM"/>
    </source>
</evidence>